<dbReference type="PANTHER" id="PTHR46573">
    <property type="entry name" value="WD REPEAT, SAM AND U-BOX DOMAIN-CONTAINING PROTEIN 1"/>
    <property type="match status" value="1"/>
</dbReference>
<evidence type="ECO:0000313" key="4">
    <source>
        <dbReference type="Proteomes" id="UP001230188"/>
    </source>
</evidence>
<dbReference type="InterPro" id="IPR052085">
    <property type="entry name" value="WD-SAM-U-box"/>
</dbReference>
<dbReference type="InterPro" id="IPR013083">
    <property type="entry name" value="Znf_RING/FYVE/PHD"/>
</dbReference>
<dbReference type="Gene3D" id="3.30.40.10">
    <property type="entry name" value="Zinc/RING finger domain, C3HC4 (zinc finger)"/>
    <property type="match status" value="1"/>
</dbReference>
<dbReference type="PROSITE" id="PS51698">
    <property type="entry name" value="U_BOX"/>
    <property type="match status" value="1"/>
</dbReference>
<reference evidence="3" key="1">
    <citation type="submission" date="2023-01" db="EMBL/GenBank/DDBJ databases">
        <title>Metagenome sequencing of chrysophaentin producing Chrysophaeum taylorii.</title>
        <authorList>
            <person name="Davison J."/>
            <person name="Bewley C."/>
        </authorList>
    </citation>
    <scope>NUCLEOTIDE SEQUENCE</scope>
    <source>
        <strain evidence="3">NIES-1699</strain>
    </source>
</reference>
<feature type="compositionally biased region" description="Basic residues" evidence="1">
    <location>
        <begin position="128"/>
        <end position="137"/>
    </location>
</feature>
<feature type="domain" description="U-box" evidence="2">
    <location>
        <begin position="24"/>
        <end position="101"/>
    </location>
</feature>
<dbReference type="SMART" id="SM00504">
    <property type="entry name" value="Ubox"/>
    <property type="match status" value="1"/>
</dbReference>
<dbReference type="PANTHER" id="PTHR46573:SF1">
    <property type="entry name" value="WD REPEAT, SAM AND U-BOX DOMAIN-CONTAINING PROTEIN 1"/>
    <property type="match status" value="1"/>
</dbReference>
<dbReference type="GO" id="GO:0016567">
    <property type="term" value="P:protein ubiquitination"/>
    <property type="evidence" value="ECO:0007669"/>
    <property type="project" value="InterPro"/>
</dbReference>
<organism evidence="3 4">
    <name type="scientific">Chrysophaeum taylorii</name>
    <dbReference type="NCBI Taxonomy" id="2483200"/>
    <lineage>
        <taxon>Eukaryota</taxon>
        <taxon>Sar</taxon>
        <taxon>Stramenopiles</taxon>
        <taxon>Ochrophyta</taxon>
        <taxon>Pelagophyceae</taxon>
        <taxon>Pelagomonadales</taxon>
        <taxon>Pelagomonadaceae</taxon>
        <taxon>Chrysophaeum</taxon>
    </lineage>
</organism>
<proteinExistence type="predicted"/>
<gene>
    <name evidence="3" type="ORF">CTAYLR_004860</name>
</gene>
<dbReference type="InterPro" id="IPR003613">
    <property type="entry name" value="Ubox_domain"/>
</dbReference>
<feature type="region of interest" description="Disordered" evidence="1">
    <location>
        <begin position="100"/>
        <end position="144"/>
    </location>
</feature>
<dbReference type="EMBL" id="JAQMWT010000348">
    <property type="protein sequence ID" value="KAJ8603603.1"/>
    <property type="molecule type" value="Genomic_DNA"/>
</dbReference>
<sequence>MWWCLSSCDAPTDEETIVSVEDEEVPNEFLCCITKAVMKDPVLLITSSSYSYERWAIERWLQRHPRRDPMTGREHAEPLKYLANRSLKATIDRWRRHMREKAVNQQTPSHKPADRKDQLRTILETPRPKTKTKRKKSSSQDLVVSVPPPPLAGCACYLPTGGSSCVTCHFSC</sequence>
<dbReference type="Proteomes" id="UP001230188">
    <property type="component" value="Unassembled WGS sequence"/>
</dbReference>
<evidence type="ECO:0000259" key="2">
    <source>
        <dbReference type="PROSITE" id="PS51698"/>
    </source>
</evidence>
<keyword evidence="4" id="KW-1185">Reference proteome</keyword>
<protein>
    <recommendedName>
        <fullName evidence="2">U-box domain-containing protein</fullName>
    </recommendedName>
</protein>
<evidence type="ECO:0000313" key="3">
    <source>
        <dbReference type="EMBL" id="KAJ8603603.1"/>
    </source>
</evidence>
<dbReference type="GO" id="GO:0004842">
    <property type="term" value="F:ubiquitin-protein transferase activity"/>
    <property type="evidence" value="ECO:0007669"/>
    <property type="project" value="InterPro"/>
</dbReference>
<name>A0AAD7UGB2_9STRA</name>
<accession>A0AAD7UGB2</accession>
<dbReference type="AlphaFoldDB" id="A0AAD7UGB2"/>
<comment type="caution">
    <text evidence="3">The sequence shown here is derived from an EMBL/GenBank/DDBJ whole genome shotgun (WGS) entry which is preliminary data.</text>
</comment>
<dbReference type="SUPFAM" id="SSF57850">
    <property type="entry name" value="RING/U-box"/>
    <property type="match status" value="1"/>
</dbReference>
<evidence type="ECO:0000256" key="1">
    <source>
        <dbReference type="SAM" id="MobiDB-lite"/>
    </source>
</evidence>
<dbReference type="Pfam" id="PF04564">
    <property type="entry name" value="U-box"/>
    <property type="match status" value="1"/>
</dbReference>